<gene>
    <name evidence="1" type="ORF">V5O48_010328</name>
</gene>
<keyword evidence="2" id="KW-1185">Reference proteome</keyword>
<evidence type="ECO:0000313" key="1">
    <source>
        <dbReference type="EMBL" id="KAL0571635.1"/>
    </source>
</evidence>
<evidence type="ECO:0000313" key="2">
    <source>
        <dbReference type="Proteomes" id="UP001465976"/>
    </source>
</evidence>
<comment type="caution">
    <text evidence="1">The sequence shown here is derived from an EMBL/GenBank/DDBJ whole genome shotgun (WGS) entry which is preliminary data.</text>
</comment>
<dbReference type="EMBL" id="JBAHYK010000738">
    <property type="protein sequence ID" value="KAL0571635.1"/>
    <property type="molecule type" value="Genomic_DNA"/>
</dbReference>
<sequence>MKLCCVSLEELWMDPTRGIFCRGPIGPTCYEGTSIITLDKLPTDVEMLKEDVLLRRLGQLGCDLVLDRKVAGALGADWSESRYTISESNSFMIDSTTITLGQARKSRMALSTTGVKRSGTLENGYTRFVLEEEENLIQAIEVHLPSVLLFPWDGSWLAQSLSVFHKYGVPLDSDLGQYRILEPDNLVGKLSYSLKKRNRRKNTAPIYLFVMWCRPSSSFWSFDEDGQTPIPASLCNYFGLPPRFEVQMCSYQWPTKAYRSMRDYQIAAGFDPTTLDFATHGNFNFNFTIFNDAHLPGTLGESVVPGV</sequence>
<organism evidence="1 2">
    <name type="scientific">Marasmius crinis-equi</name>
    <dbReference type="NCBI Taxonomy" id="585013"/>
    <lineage>
        <taxon>Eukaryota</taxon>
        <taxon>Fungi</taxon>
        <taxon>Dikarya</taxon>
        <taxon>Basidiomycota</taxon>
        <taxon>Agaricomycotina</taxon>
        <taxon>Agaricomycetes</taxon>
        <taxon>Agaricomycetidae</taxon>
        <taxon>Agaricales</taxon>
        <taxon>Marasmiineae</taxon>
        <taxon>Marasmiaceae</taxon>
        <taxon>Marasmius</taxon>
    </lineage>
</organism>
<dbReference type="Proteomes" id="UP001465976">
    <property type="component" value="Unassembled WGS sequence"/>
</dbReference>
<proteinExistence type="predicted"/>
<name>A0ABR3F967_9AGAR</name>
<protein>
    <submittedName>
        <fullName evidence="1">Uncharacterized protein</fullName>
    </submittedName>
</protein>
<accession>A0ABR3F967</accession>
<reference evidence="1 2" key="1">
    <citation type="submission" date="2024-02" db="EMBL/GenBank/DDBJ databases">
        <title>A draft genome for the cacao thread blight pathogen Marasmius crinis-equi.</title>
        <authorList>
            <person name="Cohen S.P."/>
            <person name="Baruah I.K."/>
            <person name="Amoako-Attah I."/>
            <person name="Bukari Y."/>
            <person name="Meinhardt L.W."/>
            <person name="Bailey B.A."/>
        </authorList>
    </citation>
    <scope>NUCLEOTIDE SEQUENCE [LARGE SCALE GENOMIC DNA]</scope>
    <source>
        <strain evidence="1 2">GH-76</strain>
    </source>
</reference>